<dbReference type="AlphaFoldDB" id="A0A3P7PKE0"/>
<dbReference type="Gene3D" id="1.20.1420.10">
    <property type="entry name" value="Talin, central domain"/>
    <property type="match status" value="1"/>
</dbReference>
<dbReference type="PANTHER" id="PTHR19981:SF1">
    <property type="entry name" value="RHEA, ISOFORM B"/>
    <property type="match status" value="1"/>
</dbReference>
<sequence>MVDAARKLCGAFSDFLNTVNPEHEEKRTTVLAAAGRVGDFSQAVINTLDEPTEEAQSFNAHLIQRAKNVATSTAHLVLR</sequence>
<dbReference type="GO" id="GO:0005925">
    <property type="term" value="C:focal adhesion"/>
    <property type="evidence" value="ECO:0007669"/>
    <property type="project" value="InterPro"/>
</dbReference>
<gene>
    <name evidence="3" type="ORF">GPUH_LOCUS24777</name>
    <name evidence="2" type="ORF">GPUH_LOCUS4270</name>
</gene>
<dbReference type="GO" id="GO:0005737">
    <property type="term" value="C:cytoplasm"/>
    <property type="evidence" value="ECO:0007669"/>
    <property type="project" value="TreeGrafter"/>
</dbReference>
<dbReference type="OrthoDB" id="5812612at2759"/>
<dbReference type="GO" id="GO:0098609">
    <property type="term" value="P:cell-cell adhesion"/>
    <property type="evidence" value="ECO:0007669"/>
    <property type="project" value="TreeGrafter"/>
</dbReference>
<organism evidence="3 4">
    <name type="scientific">Gongylonema pulchrum</name>
    <dbReference type="NCBI Taxonomy" id="637853"/>
    <lineage>
        <taxon>Eukaryota</taxon>
        <taxon>Metazoa</taxon>
        <taxon>Ecdysozoa</taxon>
        <taxon>Nematoda</taxon>
        <taxon>Chromadorea</taxon>
        <taxon>Rhabditida</taxon>
        <taxon>Spirurina</taxon>
        <taxon>Spiruromorpha</taxon>
        <taxon>Spiruroidea</taxon>
        <taxon>Gongylonematidae</taxon>
        <taxon>Gongylonema</taxon>
    </lineage>
</organism>
<reference evidence="3 4" key="1">
    <citation type="submission" date="2018-11" db="EMBL/GenBank/DDBJ databases">
        <authorList>
            <consortium name="Pathogen Informatics"/>
        </authorList>
    </citation>
    <scope>NUCLEOTIDE SEQUENCE [LARGE SCALE GENOMIC DNA]</scope>
</reference>
<dbReference type="Proteomes" id="UP000271098">
    <property type="component" value="Unassembled WGS sequence"/>
</dbReference>
<dbReference type="SUPFAM" id="SSF109880">
    <property type="entry name" value="A middle domain of Talin 1"/>
    <property type="match status" value="1"/>
</dbReference>
<evidence type="ECO:0000313" key="2">
    <source>
        <dbReference type="EMBL" id="VDK43843.1"/>
    </source>
</evidence>
<dbReference type="PANTHER" id="PTHR19981">
    <property type="entry name" value="TALIN"/>
    <property type="match status" value="1"/>
</dbReference>
<dbReference type="InterPro" id="IPR015224">
    <property type="entry name" value="Talin_cent"/>
</dbReference>
<dbReference type="InterPro" id="IPR036476">
    <property type="entry name" value="Talin_cent_sf"/>
</dbReference>
<feature type="domain" description="Talin central" evidence="1">
    <location>
        <begin position="1"/>
        <end position="45"/>
    </location>
</feature>
<dbReference type="EMBL" id="UYRT01102465">
    <property type="protein sequence ID" value="VDN43311.1"/>
    <property type="molecule type" value="Genomic_DNA"/>
</dbReference>
<keyword evidence="4" id="KW-1185">Reference proteome</keyword>
<dbReference type="GO" id="GO:0001726">
    <property type="term" value="C:ruffle"/>
    <property type="evidence" value="ECO:0007669"/>
    <property type="project" value="InterPro"/>
</dbReference>
<protein>
    <recommendedName>
        <fullName evidence="1">Talin central domain-containing protein</fullName>
    </recommendedName>
</protein>
<dbReference type="Pfam" id="PF09141">
    <property type="entry name" value="Talin_middle"/>
    <property type="match status" value="1"/>
</dbReference>
<proteinExistence type="predicted"/>
<dbReference type="GO" id="GO:0005200">
    <property type="term" value="F:structural constituent of cytoskeleton"/>
    <property type="evidence" value="ECO:0007669"/>
    <property type="project" value="InterPro"/>
</dbReference>
<evidence type="ECO:0000313" key="3">
    <source>
        <dbReference type="EMBL" id="VDN43311.1"/>
    </source>
</evidence>
<dbReference type="GO" id="GO:0005886">
    <property type="term" value="C:plasma membrane"/>
    <property type="evidence" value="ECO:0007669"/>
    <property type="project" value="TreeGrafter"/>
</dbReference>
<dbReference type="GO" id="GO:0005178">
    <property type="term" value="F:integrin binding"/>
    <property type="evidence" value="ECO:0007669"/>
    <property type="project" value="TreeGrafter"/>
</dbReference>
<dbReference type="EMBL" id="UYRT01007911">
    <property type="protein sequence ID" value="VDK43843.1"/>
    <property type="molecule type" value="Genomic_DNA"/>
</dbReference>
<dbReference type="GO" id="GO:0030036">
    <property type="term" value="P:actin cytoskeleton organization"/>
    <property type="evidence" value="ECO:0007669"/>
    <property type="project" value="TreeGrafter"/>
</dbReference>
<evidence type="ECO:0000259" key="1">
    <source>
        <dbReference type="Pfam" id="PF09141"/>
    </source>
</evidence>
<accession>A0A3P7PKE0</accession>
<name>A0A3P7PKE0_9BILA</name>
<evidence type="ECO:0000313" key="4">
    <source>
        <dbReference type="Proteomes" id="UP000271098"/>
    </source>
</evidence>